<reference evidence="3 4" key="1">
    <citation type="submission" date="2015-04" db="EMBL/GenBank/DDBJ databases">
        <title>Taxonomic description and genome sequence of Bacillus campisalis sp. nov., a novel member of the genus Bacillus isolated from solar saltern.</title>
        <authorList>
            <person name="Mathan Kumar R."/>
            <person name="Kaur G."/>
            <person name="Kumar A."/>
            <person name="Singh N.K."/>
            <person name="Kaur N."/>
            <person name="Kumar N."/>
            <person name="Mayilraj S."/>
        </authorList>
    </citation>
    <scope>NUCLEOTIDE SEQUENCE [LARGE SCALE GENOMIC DNA]</scope>
    <source>
        <strain evidence="3 4">SA2-6</strain>
    </source>
</reference>
<dbReference type="GO" id="GO:0016853">
    <property type="term" value="F:isomerase activity"/>
    <property type="evidence" value="ECO:0007669"/>
    <property type="project" value="UniProtKB-KW"/>
</dbReference>
<dbReference type="EMBL" id="LAYY01000006">
    <property type="protein sequence ID" value="KKK38722.1"/>
    <property type="molecule type" value="Genomic_DNA"/>
</dbReference>
<evidence type="ECO:0000259" key="2">
    <source>
        <dbReference type="Pfam" id="PF02350"/>
    </source>
</evidence>
<dbReference type="PANTHER" id="PTHR43174">
    <property type="entry name" value="UDP-N-ACETYLGLUCOSAMINE 2-EPIMERASE"/>
    <property type="match status" value="1"/>
</dbReference>
<keyword evidence="1" id="KW-0413">Isomerase</keyword>
<accession>A0A0M2T0F8</accession>
<dbReference type="CDD" id="cd03786">
    <property type="entry name" value="GTB_UDP-GlcNAc_2-Epimerase"/>
    <property type="match status" value="1"/>
</dbReference>
<dbReference type="Proteomes" id="UP000034166">
    <property type="component" value="Unassembled WGS sequence"/>
</dbReference>
<dbReference type="InterPro" id="IPR029767">
    <property type="entry name" value="WecB-like"/>
</dbReference>
<keyword evidence="4" id="KW-1185">Reference proteome</keyword>
<comment type="caution">
    <text evidence="3">The sequence shown here is derived from an EMBL/GenBank/DDBJ whole genome shotgun (WGS) entry which is preliminary data.</text>
</comment>
<comment type="similarity">
    <text evidence="1">Belongs to the UDP-N-acetylglucosamine 2-epimerase family.</text>
</comment>
<dbReference type="PATRIC" id="fig|1408103.3.peg.1565"/>
<dbReference type="RefSeq" id="WP_046523025.1">
    <property type="nucleotide sequence ID" value="NZ_LAYY01000006.1"/>
</dbReference>
<dbReference type="Gene3D" id="3.40.50.2000">
    <property type="entry name" value="Glycogen Phosphorylase B"/>
    <property type="match status" value="2"/>
</dbReference>
<dbReference type="InterPro" id="IPR003331">
    <property type="entry name" value="UDP_GlcNAc_Epimerase_2_dom"/>
</dbReference>
<gene>
    <name evidence="3" type="ORF">WQ57_06960</name>
</gene>
<feature type="domain" description="UDP-N-acetylglucosamine 2-epimerase" evidence="2">
    <location>
        <begin position="26"/>
        <end position="349"/>
    </location>
</feature>
<name>A0A0M2T0F8_9BACI</name>
<dbReference type="OrthoDB" id="9803238at2"/>
<evidence type="ECO:0000313" key="3">
    <source>
        <dbReference type="EMBL" id="KKK38722.1"/>
    </source>
</evidence>
<proteinExistence type="inferred from homology"/>
<evidence type="ECO:0000313" key="4">
    <source>
        <dbReference type="Proteomes" id="UP000034166"/>
    </source>
</evidence>
<dbReference type="NCBIfam" id="TIGR00236">
    <property type="entry name" value="wecB"/>
    <property type="match status" value="1"/>
</dbReference>
<sequence length="363" mass="40290">MKIVTVAGTRPQLVKVASVSRELRKYATEVLVNTGQHYDYRMAGVFFEELQIPKPDYDLGIGSASHGKQTGEMLMAIEEVLIKESPDAVLVYGDTNSTIAGALAASKLHLPVIHVEAGLRSFNKTMPEEINRIITDHVSSLLFSPTGAAIDNLRQENITENVIETGDVMYDAVLYNIGIAEEKYQLEAFGVKEKKYILATIHRAENTDSEERLSAIFRAFAALDDDVILPLHPRTKNKLREFGLEHLLVNAANIKAIEPVSYLEMLLLEKNASTIVTDSGGVQKEAYFARVPCLTVRPETEWVETVEAGCNMLVDPVKEDLSVVIKNFRPKSFEVQLYGDGKAAQKIAKETMMYLERKTALSG</sequence>
<dbReference type="SUPFAM" id="SSF53756">
    <property type="entry name" value="UDP-Glycosyltransferase/glycogen phosphorylase"/>
    <property type="match status" value="1"/>
</dbReference>
<protein>
    <submittedName>
        <fullName evidence="3">UDP-N-acetylglucosamine 2-epimerase</fullName>
    </submittedName>
</protein>
<dbReference type="PANTHER" id="PTHR43174:SF1">
    <property type="entry name" value="UDP-N-ACETYLGLUCOSAMINE 2-EPIMERASE"/>
    <property type="match status" value="1"/>
</dbReference>
<dbReference type="Pfam" id="PF02350">
    <property type="entry name" value="Epimerase_2"/>
    <property type="match status" value="1"/>
</dbReference>
<organism evidence="3 4">
    <name type="scientific">Mesobacillus campisalis</name>
    <dbReference type="NCBI Taxonomy" id="1408103"/>
    <lineage>
        <taxon>Bacteria</taxon>
        <taxon>Bacillati</taxon>
        <taxon>Bacillota</taxon>
        <taxon>Bacilli</taxon>
        <taxon>Bacillales</taxon>
        <taxon>Bacillaceae</taxon>
        <taxon>Mesobacillus</taxon>
    </lineage>
</organism>
<evidence type="ECO:0000256" key="1">
    <source>
        <dbReference type="RuleBase" id="RU003513"/>
    </source>
</evidence>
<dbReference type="AlphaFoldDB" id="A0A0M2T0F8"/>